<dbReference type="SUPFAM" id="SSF101756">
    <property type="entry name" value="Hypothetical protein YgiW"/>
    <property type="match status" value="1"/>
</dbReference>
<keyword evidence="3" id="KW-1185">Reference proteome</keyword>
<accession>A0A511XHS1</accession>
<gene>
    <name evidence="2" type="ORF">AOE01nite_07030</name>
</gene>
<reference evidence="2 3" key="1">
    <citation type="submission" date="2019-07" db="EMBL/GenBank/DDBJ databases">
        <title>Whole genome shotgun sequence of Acetobacter oeni NBRC 105207.</title>
        <authorList>
            <person name="Hosoyama A."/>
            <person name="Uohara A."/>
            <person name="Ohji S."/>
            <person name="Ichikawa N."/>
        </authorList>
    </citation>
    <scope>NUCLEOTIDE SEQUENCE [LARGE SCALE GENOMIC DNA]</scope>
    <source>
        <strain evidence="2 3">NBRC 105207</strain>
    </source>
</reference>
<name>A0A511XHS1_9PROT</name>
<organism evidence="2 3">
    <name type="scientific">Acetobacter oeni</name>
    <dbReference type="NCBI Taxonomy" id="304077"/>
    <lineage>
        <taxon>Bacteria</taxon>
        <taxon>Pseudomonadati</taxon>
        <taxon>Pseudomonadota</taxon>
        <taxon>Alphaproteobacteria</taxon>
        <taxon>Acetobacterales</taxon>
        <taxon>Acetobacteraceae</taxon>
        <taxon>Acetobacter</taxon>
    </lineage>
</organism>
<dbReference type="Proteomes" id="UP000321746">
    <property type="component" value="Unassembled WGS sequence"/>
</dbReference>
<comment type="caution">
    <text evidence="2">The sequence shown here is derived from an EMBL/GenBank/DDBJ whole genome shotgun (WGS) entry which is preliminary data.</text>
</comment>
<feature type="compositionally biased region" description="Basic and acidic residues" evidence="1">
    <location>
        <begin position="181"/>
        <end position="192"/>
    </location>
</feature>
<feature type="compositionally biased region" description="Basic and acidic residues" evidence="1">
    <location>
        <begin position="146"/>
        <end position="158"/>
    </location>
</feature>
<feature type="region of interest" description="Disordered" evidence="1">
    <location>
        <begin position="142"/>
        <end position="192"/>
    </location>
</feature>
<dbReference type="AlphaFoldDB" id="A0A511XHS1"/>
<dbReference type="EMBL" id="BJYG01000006">
    <property type="protein sequence ID" value="GEN62479.1"/>
    <property type="molecule type" value="Genomic_DNA"/>
</dbReference>
<sequence length="192" mass="19626">MSQTGVKRKVGLAAGGIALLVAGVAMGAGTVSAMRPSIEVPPMTPVAVSKLGSVHGPVTVKGRVAEVFGHDFIIDDGTGRVLIDAGPHGGPPHVRAGDVPTVQGRFDHGLLHAAFLMDASGHVTAMGPPPWGGWHHGPHHRGPNGWHHEGPPHRDMARWMHGAPPPAVAAPAGPDAPATTPEHDAVPSGDTH</sequence>
<proteinExistence type="predicted"/>
<feature type="compositionally biased region" description="Low complexity" evidence="1">
    <location>
        <begin position="169"/>
        <end position="180"/>
    </location>
</feature>
<dbReference type="RefSeq" id="WP_146886107.1">
    <property type="nucleotide sequence ID" value="NZ_BJYG01000006.1"/>
</dbReference>
<dbReference type="OrthoDB" id="7285223at2"/>
<evidence type="ECO:0000313" key="2">
    <source>
        <dbReference type="EMBL" id="GEN62479.1"/>
    </source>
</evidence>
<evidence type="ECO:0000256" key="1">
    <source>
        <dbReference type="SAM" id="MobiDB-lite"/>
    </source>
</evidence>
<evidence type="ECO:0000313" key="3">
    <source>
        <dbReference type="Proteomes" id="UP000321746"/>
    </source>
</evidence>
<evidence type="ECO:0008006" key="4">
    <source>
        <dbReference type="Google" id="ProtNLM"/>
    </source>
</evidence>
<protein>
    <recommendedName>
        <fullName evidence="4">Bacterial OB-fold domain-containing protein</fullName>
    </recommendedName>
</protein>
<dbReference type="InterPro" id="IPR036700">
    <property type="entry name" value="BOBF_sf"/>
</dbReference>